<feature type="domain" description="C-type lectin" evidence="3">
    <location>
        <begin position="218"/>
        <end position="333"/>
    </location>
</feature>
<dbReference type="FunFam" id="3.10.100.10:FF:000027">
    <property type="entry name" value="Mannose receptor, C type 1"/>
    <property type="match status" value="1"/>
</dbReference>
<evidence type="ECO:0000259" key="3">
    <source>
        <dbReference type="PROSITE" id="PS50041"/>
    </source>
</evidence>
<feature type="transmembrane region" description="Helical" evidence="2">
    <location>
        <begin position="1091"/>
        <end position="1113"/>
    </location>
</feature>
<feature type="domain" description="C-type lectin" evidence="3">
    <location>
        <begin position="944"/>
        <end position="1061"/>
    </location>
</feature>
<dbReference type="SMART" id="SM00034">
    <property type="entry name" value="CLECT"/>
    <property type="match status" value="7"/>
</dbReference>
<dbReference type="InterPro" id="IPR016186">
    <property type="entry name" value="C-type_lectin-like/link_sf"/>
</dbReference>
<dbReference type="FunFam" id="3.10.100.10:FF:000031">
    <property type="entry name" value="macrophage mannose receptor 1"/>
    <property type="match status" value="1"/>
</dbReference>
<evidence type="ECO:0000256" key="2">
    <source>
        <dbReference type="SAM" id="Phobius"/>
    </source>
</evidence>
<dbReference type="FunFam" id="3.10.100.10:FF:000030">
    <property type="entry name" value="Mannose receptor C-type 1"/>
    <property type="match status" value="1"/>
</dbReference>
<evidence type="ECO:0000256" key="1">
    <source>
        <dbReference type="ARBA" id="ARBA00023157"/>
    </source>
</evidence>
<accession>A0AAV7MFU6</accession>
<dbReference type="InterPro" id="IPR050111">
    <property type="entry name" value="C-type_lectin/snaclec_domain"/>
</dbReference>
<protein>
    <recommendedName>
        <fullName evidence="3">C-type lectin domain-containing protein</fullName>
    </recommendedName>
</protein>
<dbReference type="Gene3D" id="3.10.100.10">
    <property type="entry name" value="Mannose-Binding Protein A, subunit A"/>
    <property type="match status" value="7"/>
</dbReference>
<dbReference type="Proteomes" id="UP001066276">
    <property type="component" value="Chromosome 10"/>
</dbReference>
<dbReference type="FunFam" id="3.10.100.10:FF:000025">
    <property type="entry name" value="Mannose receptor C-type 1"/>
    <property type="match status" value="1"/>
</dbReference>
<comment type="caution">
    <text evidence="4">The sequence shown here is derived from an EMBL/GenBank/DDBJ whole genome shotgun (WGS) entry which is preliminary data.</text>
</comment>
<keyword evidence="2" id="KW-0812">Transmembrane</keyword>
<dbReference type="EMBL" id="JANPWB010000014">
    <property type="protein sequence ID" value="KAJ1100758.1"/>
    <property type="molecule type" value="Genomic_DNA"/>
</dbReference>
<keyword evidence="2" id="KW-0472">Membrane</keyword>
<dbReference type="InterPro" id="IPR018378">
    <property type="entry name" value="C-type_lectin_CS"/>
</dbReference>
<dbReference type="PROSITE" id="PS50041">
    <property type="entry name" value="C_TYPE_LECTIN_2"/>
    <property type="match status" value="7"/>
</dbReference>
<feature type="domain" description="C-type lectin" evidence="3">
    <location>
        <begin position="805"/>
        <end position="916"/>
    </location>
</feature>
<dbReference type="PANTHER" id="PTHR22803">
    <property type="entry name" value="MANNOSE, PHOSPHOLIPASE, LECTIN RECEPTOR RELATED"/>
    <property type="match status" value="1"/>
</dbReference>
<dbReference type="FunFam" id="3.10.100.10:FF:000016">
    <property type="entry name" value="macrophage mannose receptor 1"/>
    <property type="match status" value="1"/>
</dbReference>
<keyword evidence="1" id="KW-1015">Disulfide bond</keyword>
<dbReference type="Pfam" id="PF00059">
    <property type="entry name" value="Lectin_C"/>
    <property type="match status" value="7"/>
</dbReference>
<dbReference type="CDD" id="cd00037">
    <property type="entry name" value="CLECT"/>
    <property type="match status" value="6"/>
</dbReference>
<dbReference type="SUPFAM" id="SSF56436">
    <property type="entry name" value="C-type lectin-like"/>
    <property type="match status" value="7"/>
</dbReference>
<feature type="domain" description="C-type lectin" evidence="3">
    <location>
        <begin position="510"/>
        <end position="626"/>
    </location>
</feature>
<sequence>MEKDPFLKSPFKGSPSAAPGKACATLNPAKGGKWENKECAQKLGYICKKGNITSSTFIIPSASDVPVNCPKLWLPYAGHCYKLFRDTRLWKEAQLACRKEEGDLASIHNIEEHSFVVSQLGYDSTDEVWLGLNDLKIQMYFEWSDGTPVTYTKWLRGEPSHHNNRQEDCVVMKGKEGFWADSMCEKKFGYICKRNPLPFEPGHVDIIDPGCSKGWTRHGYYCYLLTQQAETFSEANDTCIKQNAFLATVRDRYEQAYLTSIIGLRPDQYYWIGLSDIQEKGTFKWTNKEAVVFTHWNSEMPGRKPGCVAMRTGAAGGLWDVISCAEKTKSICKQLAAGITPPPIPTTTTPPKCPNDWHEKKYSNSCFKVFVKEESERKSWFEARDFCRAIGGDLLSVNNKEEEKSVWLTILEDSLYMESYWIGLHKVDSEGGFGWSDGSPMGYENWDYGEPNNHQNVENCVVYYRNWNDIHCDFVRNWVCQIRKGVALKPEPTNTTNRDFVVRDDGWIEYKDSQYYFSAEEKPMEKAREFCKKHFGDLAIISGETERKFLWRYIVRKEDKDAYFIGLLLGLDKRFKWMDGSPVIYEAWAESEPNFANNDEQCVVMYTDLGYWNDINCGFENPFICERHNSSINSTLAPTIPMPLGGCPTNWLAHKRKCYKIFGKEGEKKLSWSAARQECIDAGGNLASITSEDIQDFLVYHLKGMQVGVWIGLNDINAEEKFLWTDGSGVYYTNWADGFPGGHYSMYRDSYENDCVIIKTGSALDAGYWMDEDCDYLRGYICQVGKSSSFPDNPTTITPSNFIKYGNSSYKFVRSEMKWDEARRHCKAEDSELASILDSYTQSFITTQMLKYMKPVWIGLNSNMTDSQYKWIDNWRLRYTRWDSGEPETKMACVYLDVNGRWKTSSCDQNYYSVCKKTGDIAPTELPQHPGTCPETNGRSWIPFRQYCYYFETSSTQGWHRASMECLKLGASLTSIEDLRENTFMWEQQEQHKYKSSGFWIGLFKNVEGSWLWLDNSVVDFVNWSEKNPTDESSEECVGVSSYDGQWSSHYCSSYKFFVCKKQKVLDATAKPAEQQEHKHEDTPVHSHGTAGIVVGVVLLIAAGTILALYFIYKRKHSRLVSDDNFDNTLYFNGASSPCASERKDLVTNIEQNEHALI</sequence>
<dbReference type="FunFam" id="3.10.100.10:FF:000022">
    <property type="entry name" value="Mannose receptor C-type 1"/>
    <property type="match status" value="1"/>
</dbReference>
<organism evidence="4 5">
    <name type="scientific">Pleurodeles waltl</name>
    <name type="common">Iberian ribbed newt</name>
    <dbReference type="NCBI Taxonomy" id="8319"/>
    <lineage>
        <taxon>Eukaryota</taxon>
        <taxon>Metazoa</taxon>
        <taxon>Chordata</taxon>
        <taxon>Craniata</taxon>
        <taxon>Vertebrata</taxon>
        <taxon>Euteleostomi</taxon>
        <taxon>Amphibia</taxon>
        <taxon>Batrachia</taxon>
        <taxon>Caudata</taxon>
        <taxon>Salamandroidea</taxon>
        <taxon>Salamandridae</taxon>
        <taxon>Pleurodelinae</taxon>
        <taxon>Pleurodeles</taxon>
    </lineage>
</organism>
<dbReference type="InterPro" id="IPR016187">
    <property type="entry name" value="CTDL_fold"/>
</dbReference>
<keyword evidence="2" id="KW-1133">Transmembrane helix</keyword>
<name>A0AAV7MFU6_PLEWA</name>
<keyword evidence="5" id="KW-1185">Reference proteome</keyword>
<proteinExistence type="predicted"/>
<evidence type="ECO:0000313" key="4">
    <source>
        <dbReference type="EMBL" id="KAJ1100758.1"/>
    </source>
</evidence>
<feature type="domain" description="C-type lectin" evidence="3">
    <location>
        <begin position="654"/>
        <end position="783"/>
    </location>
</feature>
<dbReference type="PROSITE" id="PS00615">
    <property type="entry name" value="C_TYPE_LECTIN_1"/>
    <property type="match status" value="6"/>
</dbReference>
<feature type="domain" description="C-type lectin" evidence="3">
    <location>
        <begin position="76"/>
        <end position="193"/>
    </location>
</feature>
<dbReference type="AlphaFoldDB" id="A0AAV7MFU6"/>
<gene>
    <name evidence="4" type="ORF">NDU88_005836</name>
</gene>
<reference evidence="4" key="1">
    <citation type="journal article" date="2022" name="bioRxiv">
        <title>Sequencing and chromosome-scale assembly of the giantPleurodeles waltlgenome.</title>
        <authorList>
            <person name="Brown T."/>
            <person name="Elewa A."/>
            <person name="Iarovenko S."/>
            <person name="Subramanian E."/>
            <person name="Araus A.J."/>
            <person name="Petzold A."/>
            <person name="Susuki M."/>
            <person name="Suzuki K.-i.T."/>
            <person name="Hayashi T."/>
            <person name="Toyoda A."/>
            <person name="Oliveira C."/>
            <person name="Osipova E."/>
            <person name="Leigh N.D."/>
            <person name="Simon A."/>
            <person name="Yun M.H."/>
        </authorList>
    </citation>
    <scope>NUCLEOTIDE SEQUENCE</scope>
    <source>
        <strain evidence="4">20211129_DDA</strain>
        <tissue evidence="4">Liver</tissue>
    </source>
</reference>
<dbReference type="FunFam" id="3.10.100.10:FF:000014">
    <property type="entry name" value="Macrophage mannose receptor 1"/>
    <property type="match status" value="1"/>
</dbReference>
<evidence type="ECO:0000313" key="5">
    <source>
        <dbReference type="Proteomes" id="UP001066276"/>
    </source>
</evidence>
<feature type="domain" description="C-type lectin" evidence="3">
    <location>
        <begin position="362"/>
        <end position="481"/>
    </location>
</feature>
<dbReference type="InterPro" id="IPR001304">
    <property type="entry name" value="C-type_lectin-like"/>
</dbReference>